<dbReference type="PANTHER" id="PTHR14677">
    <property type="entry name" value="ARSENITE INDUCUBLE RNA ASSOCIATED PROTEIN AIP-1-RELATED"/>
    <property type="match status" value="1"/>
</dbReference>
<dbReference type="InterPro" id="IPR035896">
    <property type="entry name" value="AN1-like_Znf"/>
</dbReference>
<organism evidence="9">
    <name type="scientific">Enterobius vermicularis</name>
    <name type="common">Human pinworm</name>
    <dbReference type="NCBI Taxonomy" id="51028"/>
    <lineage>
        <taxon>Eukaryota</taxon>
        <taxon>Metazoa</taxon>
        <taxon>Ecdysozoa</taxon>
        <taxon>Nematoda</taxon>
        <taxon>Chromadorea</taxon>
        <taxon>Rhabditida</taxon>
        <taxon>Spirurina</taxon>
        <taxon>Oxyuridomorpha</taxon>
        <taxon>Oxyuroidea</taxon>
        <taxon>Oxyuridae</taxon>
        <taxon>Enterobius</taxon>
    </lineage>
</organism>
<dbReference type="InterPro" id="IPR000058">
    <property type="entry name" value="Znf_AN1"/>
</dbReference>
<dbReference type="GO" id="GO:0008270">
    <property type="term" value="F:zinc ion binding"/>
    <property type="evidence" value="ECO:0007669"/>
    <property type="project" value="UniProtKB-KW"/>
</dbReference>
<evidence type="ECO:0000256" key="2">
    <source>
        <dbReference type="ARBA" id="ARBA00022737"/>
    </source>
</evidence>
<keyword evidence="4" id="KW-0862">Zinc</keyword>
<dbReference type="EMBL" id="UXUI01009437">
    <property type="protein sequence ID" value="VDD93714.1"/>
    <property type="molecule type" value="Genomic_DNA"/>
</dbReference>
<dbReference type="Gene3D" id="4.10.1110.10">
    <property type="entry name" value="AN1-like Zinc finger"/>
    <property type="match status" value="2"/>
</dbReference>
<keyword evidence="8" id="KW-1185">Reference proteome</keyword>
<reference evidence="9" key="1">
    <citation type="submission" date="2017-02" db="UniProtKB">
        <authorList>
            <consortium name="WormBaseParasite"/>
        </authorList>
    </citation>
    <scope>IDENTIFICATION</scope>
</reference>
<sequence length="138" mass="15528">LADVLCIDFLPVRCDACGREFCADHYFYDAHHCEDSVIQRICLSQDVQVPICPLCGKAVPVARDELPDEPMNRHIETGSQSSRGQIYKHRCAVKTCRRRELVPMRCEKCGLNFCLSHRFPADHDCGNQTCSSKISLAG</sequence>
<evidence type="ECO:0000313" key="7">
    <source>
        <dbReference type="EMBL" id="VDD93714.1"/>
    </source>
</evidence>
<dbReference type="SUPFAM" id="SSF118310">
    <property type="entry name" value="AN1-like Zinc finger"/>
    <property type="match status" value="2"/>
</dbReference>
<keyword evidence="2" id="KW-0677">Repeat</keyword>
<feature type="domain" description="AN1-type" evidence="6">
    <location>
        <begin position="85"/>
        <end position="133"/>
    </location>
</feature>
<dbReference type="Proteomes" id="UP000274131">
    <property type="component" value="Unassembled WGS sequence"/>
</dbReference>
<dbReference type="Pfam" id="PF25403">
    <property type="entry name" value="zf-C2H2_ZFAND2"/>
    <property type="match status" value="1"/>
</dbReference>
<dbReference type="PANTHER" id="PTHR14677:SF20">
    <property type="entry name" value="ZINC FINGER AN1-TYPE CONTAINING 2A-RELATED"/>
    <property type="match status" value="1"/>
</dbReference>
<evidence type="ECO:0000313" key="9">
    <source>
        <dbReference type="WBParaSite" id="EVEC_0000902401-mRNA-1"/>
    </source>
</evidence>
<evidence type="ECO:0000256" key="4">
    <source>
        <dbReference type="ARBA" id="ARBA00022833"/>
    </source>
</evidence>
<evidence type="ECO:0000256" key="3">
    <source>
        <dbReference type="ARBA" id="ARBA00022771"/>
    </source>
</evidence>
<protein>
    <submittedName>
        <fullName evidence="9">AN1-type domain-containing protein</fullName>
    </submittedName>
</protein>
<evidence type="ECO:0000313" key="8">
    <source>
        <dbReference type="Proteomes" id="UP000274131"/>
    </source>
</evidence>
<dbReference type="AlphaFoldDB" id="A0A0N4VEB9"/>
<keyword evidence="1" id="KW-0479">Metal-binding</keyword>
<accession>A0A0N4VEB9</accession>
<gene>
    <name evidence="7" type="ORF">EVEC_LOCUS8465</name>
</gene>
<dbReference type="WBParaSite" id="EVEC_0000902401-mRNA-1">
    <property type="protein sequence ID" value="EVEC_0000902401-mRNA-1"/>
    <property type="gene ID" value="EVEC_0000902401"/>
</dbReference>
<reference evidence="7 8" key="2">
    <citation type="submission" date="2018-10" db="EMBL/GenBank/DDBJ databases">
        <authorList>
            <consortium name="Pathogen Informatics"/>
        </authorList>
    </citation>
    <scope>NUCLEOTIDE SEQUENCE [LARGE SCALE GENOMIC DNA]</scope>
</reference>
<name>A0A0N4VEB9_ENTVE</name>
<dbReference type="PROSITE" id="PS51039">
    <property type="entry name" value="ZF_AN1"/>
    <property type="match status" value="1"/>
</dbReference>
<keyword evidence="3 5" id="KW-0863">Zinc-finger</keyword>
<dbReference type="OrthoDB" id="431929at2759"/>
<dbReference type="GO" id="GO:0005737">
    <property type="term" value="C:cytoplasm"/>
    <property type="evidence" value="ECO:0007669"/>
    <property type="project" value="TreeGrafter"/>
</dbReference>
<dbReference type="SMART" id="SM00154">
    <property type="entry name" value="ZnF_AN1"/>
    <property type="match status" value="2"/>
</dbReference>
<proteinExistence type="predicted"/>
<dbReference type="InterPro" id="IPR057357">
    <property type="entry name" value="Znf-C2H2_ZFAND2A/B"/>
</dbReference>
<evidence type="ECO:0000259" key="6">
    <source>
        <dbReference type="PROSITE" id="PS51039"/>
    </source>
</evidence>
<dbReference type="Pfam" id="PF01428">
    <property type="entry name" value="zf-AN1"/>
    <property type="match status" value="2"/>
</dbReference>
<evidence type="ECO:0000256" key="5">
    <source>
        <dbReference type="PROSITE-ProRule" id="PRU00449"/>
    </source>
</evidence>
<dbReference type="STRING" id="51028.A0A0N4VEB9"/>
<evidence type="ECO:0000256" key="1">
    <source>
        <dbReference type="ARBA" id="ARBA00022723"/>
    </source>
</evidence>